<sequence length="55" mass="6166">MYNSFRYQPGCAEVNMGDPETVSDTKQFQVPFSGFFPFSLVGQLGLVNCEVKQRA</sequence>
<dbReference type="EMBL" id="VIEB01000204">
    <property type="protein sequence ID" value="TQE00958.1"/>
    <property type="molecule type" value="Genomic_DNA"/>
</dbReference>
<dbReference type="Proteomes" id="UP000315295">
    <property type="component" value="Unassembled WGS sequence"/>
</dbReference>
<proteinExistence type="predicted"/>
<keyword evidence="2" id="KW-1185">Reference proteome</keyword>
<evidence type="ECO:0000313" key="1">
    <source>
        <dbReference type="EMBL" id="TQE00958.1"/>
    </source>
</evidence>
<evidence type="ECO:0000313" key="2">
    <source>
        <dbReference type="Proteomes" id="UP000315295"/>
    </source>
</evidence>
<name>A0A540MQA8_MALBA</name>
<reference evidence="1 2" key="1">
    <citation type="journal article" date="2019" name="G3 (Bethesda)">
        <title>Sequencing of a Wild Apple (Malus baccata) Genome Unravels the Differences Between Cultivated and Wild Apple Species Regarding Disease Resistance and Cold Tolerance.</title>
        <authorList>
            <person name="Chen X."/>
        </authorList>
    </citation>
    <scope>NUCLEOTIDE SEQUENCE [LARGE SCALE GENOMIC DNA]</scope>
    <source>
        <strain evidence="2">cv. Shandingzi</strain>
        <tissue evidence="1">Leaves</tissue>
    </source>
</reference>
<accession>A0A540MQA8</accession>
<comment type="caution">
    <text evidence="1">The sequence shown here is derived from an EMBL/GenBank/DDBJ whole genome shotgun (WGS) entry which is preliminary data.</text>
</comment>
<dbReference type="AlphaFoldDB" id="A0A540MQA8"/>
<protein>
    <submittedName>
        <fullName evidence="1">Uncharacterized protein</fullName>
    </submittedName>
</protein>
<gene>
    <name evidence="1" type="ORF">C1H46_013498</name>
</gene>
<organism evidence="1 2">
    <name type="scientific">Malus baccata</name>
    <name type="common">Siberian crab apple</name>
    <name type="synonym">Pyrus baccata</name>
    <dbReference type="NCBI Taxonomy" id="106549"/>
    <lineage>
        <taxon>Eukaryota</taxon>
        <taxon>Viridiplantae</taxon>
        <taxon>Streptophyta</taxon>
        <taxon>Embryophyta</taxon>
        <taxon>Tracheophyta</taxon>
        <taxon>Spermatophyta</taxon>
        <taxon>Magnoliopsida</taxon>
        <taxon>eudicotyledons</taxon>
        <taxon>Gunneridae</taxon>
        <taxon>Pentapetalae</taxon>
        <taxon>rosids</taxon>
        <taxon>fabids</taxon>
        <taxon>Rosales</taxon>
        <taxon>Rosaceae</taxon>
        <taxon>Amygdaloideae</taxon>
        <taxon>Maleae</taxon>
        <taxon>Malus</taxon>
    </lineage>
</organism>